<dbReference type="AlphaFoldDB" id="A0A4R0P786"/>
<gene>
    <name evidence="1" type="ORF">E0D97_16740</name>
</gene>
<keyword evidence="2" id="KW-1185">Reference proteome</keyword>
<sequence length="123" mass="14323">MPLYNVRLEMAREPGFPNGNPNRGYELVLPLDNAMKIDAEQWKENPKACTVERFWDGERTELGYLEQHRNGQWVFDYDFEDEEDDETGFRLGEHSFHRGEYVSIAGHDGQMHTFSVVASTPVR</sequence>
<proteinExistence type="predicted"/>
<dbReference type="OrthoDB" id="9801741at2"/>
<reference evidence="1 2" key="1">
    <citation type="journal article" date="2015" name="Antonie Van Leeuwenhoek">
        <title>Oricola cellulosilytica gen. nov., sp. nov., a cellulose-degrading bacterium of the family Phyllobacteriaceae isolated from surface seashore water, and emended descriptions of Mesorhizobium loti and Phyllobacterium myrsinacearum.</title>
        <authorList>
            <person name="Hameed A."/>
            <person name="Shahina M."/>
            <person name="Lai W.A."/>
            <person name="Lin S.Y."/>
            <person name="Young L.S."/>
            <person name="Liu Y.C."/>
            <person name="Hsu Y.H."/>
            <person name="Young C.C."/>
        </authorList>
    </citation>
    <scope>NUCLEOTIDE SEQUENCE [LARGE SCALE GENOMIC DNA]</scope>
    <source>
        <strain evidence="1 2">KCTC 52183</strain>
    </source>
</reference>
<evidence type="ECO:0000313" key="1">
    <source>
        <dbReference type="EMBL" id="TCD11355.1"/>
    </source>
</evidence>
<protein>
    <submittedName>
        <fullName evidence="1">Uncharacterized protein</fullName>
    </submittedName>
</protein>
<name>A0A4R0P786_9HYPH</name>
<dbReference type="RefSeq" id="WP_131571240.1">
    <property type="nucleotide sequence ID" value="NZ_JAINFK010000008.1"/>
</dbReference>
<accession>A0A4R0P786</accession>
<comment type="caution">
    <text evidence="1">The sequence shown here is derived from an EMBL/GenBank/DDBJ whole genome shotgun (WGS) entry which is preliminary data.</text>
</comment>
<dbReference type="Proteomes" id="UP000291301">
    <property type="component" value="Unassembled WGS sequence"/>
</dbReference>
<organism evidence="1 2">
    <name type="scientific">Oricola cellulosilytica</name>
    <dbReference type="NCBI Taxonomy" id="1429082"/>
    <lineage>
        <taxon>Bacteria</taxon>
        <taxon>Pseudomonadati</taxon>
        <taxon>Pseudomonadota</taxon>
        <taxon>Alphaproteobacteria</taxon>
        <taxon>Hyphomicrobiales</taxon>
        <taxon>Ahrensiaceae</taxon>
        <taxon>Oricola</taxon>
    </lineage>
</organism>
<dbReference type="EMBL" id="SJST01000009">
    <property type="protein sequence ID" value="TCD11355.1"/>
    <property type="molecule type" value="Genomic_DNA"/>
</dbReference>
<evidence type="ECO:0000313" key="2">
    <source>
        <dbReference type="Proteomes" id="UP000291301"/>
    </source>
</evidence>